<feature type="chain" id="PRO_5045290501" evidence="1">
    <location>
        <begin position="22"/>
        <end position="320"/>
    </location>
</feature>
<feature type="signal peptide" evidence="1">
    <location>
        <begin position="1"/>
        <end position="21"/>
    </location>
</feature>
<evidence type="ECO:0000313" key="2">
    <source>
        <dbReference type="EMBL" id="MDO7873974.1"/>
    </source>
</evidence>
<keyword evidence="3" id="KW-1185">Reference proteome</keyword>
<comment type="caution">
    <text evidence="2">The sequence shown here is derived from an EMBL/GenBank/DDBJ whole genome shotgun (WGS) entry which is preliminary data.</text>
</comment>
<protein>
    <submittedName>
        <fullName evidence="2">Omp28-related outer membrane protein</fullName>
    </submittedName>
</protein>
<dbReference type="Gene3D" id="2.60.40.10">
    <property type="entry name" value="Immunoglobulins"/>
    <property type="match status" value="1"/>
</dbReference>
<dbReference type="InterPro" id="IPR013783">
    <property type="entry name" value="Ig-like_fold"/>
</dbReference>
<dbReference type="Proteomes" id="UP001176429">
    <property type="component" value="Unassembled WGS sequence"/>
</dbReference>
<dbReference type="RefSeq" id="WP_305005286.1">
    <property type="nucleotide sequence ID" value="NZ_JAUQSY010000002.1"/>
</dbReference>
<name>A0ABT9B6S1_9BACT</name>
<sequence>MKKISFAWVAPAVLLTLGGLAALPACDVIDNPQPEKVTLSAGRRDTLALDSAEALLPAGPVVQNVLIDDYTGQYCGNCPRAAHMADSMERKYPGRVFGVEVHATDYFAAPRAHFPIDFRAEGVARDLVWLDLDNRGLPQGAVNRAPFPEANNSPIATFSLWPNAVANQLALSPTAELRATPLFDPVSRLLRLKVNTKYLAARPGVKVNMGIMVVEDSVIGAQKDYRLNRSLNPDQTTEKYKHHNVLRAAIPGIYGAQQVMGPTAGQQFTTYLGYSMADTTAHAPTAAAPSKWNARSCSVIVFLSDADSHQILQVVKSKFQ</sequence>
<dbReference type="EMBL" id="JAUQSY010000002">
    <property type="protein sequence ID" value="MDO7873974.1"/>
    <property type="molecule type" value="Genomic_DNA"/>
</dbReference>
<reference evidence="2" key="1">
    <citation type="submission" date="2023-07" db="EMBL/GenBank/DDBJ databases">
        <authorList>
            <person name="Kim M.K."/>
        </authorList>
    </citation>
    <scope>NUCLEOTIDE SEQUENCE</scope>
    <source>
        <strain evidence="2">ASUV-10-1</strain>
    </source>
</reference>
<dbReference type="InterPro" id="IPR021615">
    <property type="entry name" value="Omp28"/>
</dbReference>
<dbReference type="Pfam" id="PF11551">
    <property type="entry name" value="Omp28"/>
    <property type="match status" value="1"/>
</dbReference>
<accession>A0ABT9B6S1</accession>
<organism evidence="2 3">
    <name type="scientific">Hymenobacter aranciens</name>
    <dbReference type="NCBI Taxonomy" id="3063996"/>
    <lineage>
        <taxon>Bacteria</taxon>
        <taxon>Pseudomonadati</taxon>
        <taxon>Bacteroidota</taxon>
        <taxon>Cytophagia</taxon>
        <taxon>Cytophagales</taxon>
        <taxon>Hymenobacteraceae</taxon>
        <taxon>Hymenobacter</taxon>
    </lineage>
</organism>
<evidence type="ECO:0000313" key="3">
    <source>
        <dbReference type="Proteomes" id="UP001176429"/>
    </source>
</evidence>
<gene>
    <name evidence="2" type="ORF">Q5H93_04450</name>
</gene>
<keyword evidence="1" id="KW-0732">Signal</keyword>
<evidence type="ECO:0000256" key="1">
    <source>
        <dbReference type="SAM" id="SignalP"/>
    </source>
</evidence>
<proteinExistence type="predicted"/>